<dbReference type="InterPro" id="IPR002213">
    <property type="entry name" value="UDP_glucos_trans"/>
</dbReference>
<protein>
    <recommendedName>
        <fullName evidence="4">Glycosyltransferase</fullName>
        <ecNumber evidence="4">2.4.1.-</ecNumber>
    </recommendedName>
</protein>
<dbReference type="SUPFAM" id="SSF53756">
    <property type="entry name" value="UDP-Glycosyltransferase/glycogen phosphorylase"/>
    <property type="match status" value="1"/>
</dbReference>
<gene>
    <name evidence="5" type="ORF">AMTR_s00066p00179570</name>
</gene>
<dbReference type="HOGENOM" id="CLU_001724_0_1_1"/>
<keyword evidence="3" id="KW-0328">Glycosyltransferase</keyword>
<dbReference type="InterPro" id="IPR035595">
    <property type="entry name" value="UDP_glycos_trans_CS"/>
</dbReference>
<dbReference type="eggNOG" id="KOG1192">
    <property type="taxonomic scope" value="Eukaryota"/>
</dbReference>
<evidence type="ECO:0000313" key="5">
    <source>
        <dbReference type="EMBL" id="ERN20304.1"/>
    </source>
</evidence>
<dbReference type="Pfam" id="PF00201">
    <property type="entry name" value="UDPGT"/>
    <property type="match status" value="1"/>
</dbReference>
<dbReference type="OrthoDB" id="5835829at2759"/>
<name>U5DCP2_AMBTC</name>
<sequence>MEEGKAKSSHVLVLPYPIQGHINPLLQFADGLASKGVKASLVVPLRIHGDILHKVDTSSLATIPLEYISDGYDDGVPLTFDPGAYDISLQRVGSQTLGELIARLAVDGLQPVCLIYDSILQWALDIAHAHGILGVAFLTQSYAVSSMCSLYHRCALVAQAEPDACFSLPGMPPLSLQDLPKFIAQPKADRFLLDLLLGQFKNIDKADYVLLNSFDCLETGVIEGMAEPWSPKMIGPALPSLYLDSRNTRATKTGDEQGKLVNCLGWVDERPDGSVVYVSFGSLAALTVEQMEEIGGALRSIKWPFLWVVRPPYAYEQGRNSLPDGFLDATSEQGLVVPWCPQLEVLAHRAIGCFVSHCGWNSTLEAISQGVPMVAVPQWSDQPTNAKFISDVWKMGIRVEVDEKEVVRSGELERCIREVMDGETGAELRENGQRWKKLARAAVADGGSSDNNIKEFVAMVSRC</sequence>
<accession>U5DCP2</accession>
<dbReference type="OMA" id="GERSMEY"/>
<dbReference type="CDD" id="cd03784">
    <property type="entry name" value="GT1_Gtf-like"/>
    <property type="match status" value="1"/>
</dbReference>
<evidence type="ECO:0000256" key="1">
    <source>
        <dbReference type="ARBA" id="ARBA00009995"/>
    </source>
</evidence>
<dbReference type="AlphaFoldDB" id="U5DCP2"/>
<keyword evidence="2 3" id="KW-0808">Transferase</keyword>
<organism evidence="5 6">
    <name type="scientific">Amborella trichopoda</name>
    <dbReference type="NCBI Taxonomy" id="13333"/>
    <lineage>
        <taxon>Eukaryota</taxon>
        <taxon>Viridiplantae</taxon>
        <taxon>Streptophyta</taxon>
        <taxon>Embryophyta</taxon>
        <taxon>Tracheophyta</taxon>
        <taxon>Spermatophyta</taxon>
        <taxon>Magnoliopsida</taxon>
        <taxon>Amborellales</taxon>
        <taxon>Amborellaceae</taxon>
        <taxon>Amborella</taxon>
    </lineage>
</organism>
<dbReference type="Gene3D" id="3.40.50.2000">
    <property type="entry name" value="Glycogen Phosphorylase B"/>
    <property type="match status" value="2"/>
</dbReference>
<comment type="similarity">
    <text evidence="1 3">Belongs to the UDP-glycosyltransferase family.</text>
</comment>
<evidence type="ECO:0000256" key="3">
    <source>
        <dbReference type="RuleBase" id="RU003718"/>
    </source>
</evidence>
<dbReference type="FunFam" id="3.40.50.2000:FF:000019">
    <property type="entry name" value="Glycosyltransferase"/>
    <property type="match status" value="1"/>
</dbReference>
<dbReference type="PANTHER" id="PTHR11926:SF1553">
    <property type="entry name" value="GLYCOSYLTRANSFERASE"/>
    <property type="match status" value="1"/>
</dbReference>
<dbReference type="GO" id="GO:0005737">
    <property type="term" value="C:cytoplasm"/>
    <property type="evidence" value="ECO:0000318"/>
    <property type="project" value="GO_Central"/>
</dbReference>
<dbReference type="PANTHER" id="PTHR11926">
    <property type="entry name" value="GLUCOSYL/GLUCURONOSYL TRANSFERASES"/>
    <property type="match status" value="1"/>
</dbReference>
<evidence type="ECO:0000256" key="2">
    <source>
        <dbReference type="ARBA" id="ARBA00022679"/>
    </source>
</evidence>
<dbReference type="Proteomes" id="UP000017836">
    <property type="component" value="Unassembled WGS sequence"/>
</dbReference>
<evidence type="ECO:0000313" key="6">
    <source>
        <dbReference type="Proteomes" id="UP000017836"/>
    </source>
</evidence>
<dbReference type="PROSITE" id="PS00375">
    <property type="entry name" value="UDPGT"/>
    <property type="match status" value="1"/>
</dbReference>
<proteinExistence type="inferred from homology"/>
<dbReference type="GO" id="GO:0080043">
    <property type="term" value="F:quercetin 3-O-glucosyltransferase activity"/>
    <property type="evidence" value="ECO:0000318"/>
    <property type="project" value="GO_Central"/>
</dbReference>
<dbReference type="EMBL" id="KI392060">
    <property type="protein sequence ID" value="ERN20304.1"/>
    <property type="molecule type" value="Genomic_DNA"/>
</dbReference>
<dbReference type="Gramene" id="ERN20304">
    <property type="protein sequence ID" value="ERN20304"/>
    <property type="gene ID" value="AMTR_s00066p00179570"/>
</dbReference>
<evidence type="ECO:0000256" key="4">
    <source>
        <dbReference type="RuleBase" id="RU362057"/>
    </source>
</evidence>
<dbReference type="GO" id="GO:0080044">
    <property type="term" value="F:quercetin 7-O-glucosyltransferase activity"/>
    <property type="evidence" value="ECO:0000318"/>
    <property type="project" value="GO_Central"/>
</dbReference>
<keyword evidence="6" id="KW-1185">Reference proteome</keyword>
<reference evidence="6" key="1">
    <citation type="journal article" date="2013" name="Science">
        <title>The Amborella genome and the evolution of flowering plants.</title>
        <authorList>
            <consortium name="Amborella Genome Project"/>
        </authorList>
    </citation>
    <scope>NUCLEOTIDE SEQUENCE [LARGE SCALE GENOMIC DNA]</scope>
</reference>
<dbReference type="EC" id="2.4.1.-" evidence="4"/>
<dbReference type="KEGG" id="atr:18448714"/>